<feature type="signal peptide" evidence="1">
    <location>
        <begin position="1"/>
        <end position="26"/>
    </location>
</feature>
<evidence type="ECO:0000256" key="1">
    <source>
        <dbReference type="SAM" id="SignalP"/>
    </source>
</evidence>
<dbReference type="Proteomes" id="UP001597474">
    <property type="component" value="Unassembled WGS sequence"/>
</dbReference>
<name>A0ABW5UA58_9RHOB</name>
<sequence>MLTKHPTIAAILGSLYFSFCAGGAVADEITSKNGSTLYGKISSFDGNSIVFNQNCGQQGHTISWNNISEARLSGDCKAAKSWRGGGDPSCEDRNSMWIEGTGLVSLEVMPKVVTDLQTVLPFGTATELLSRGPDNVTYRDVCTGDIKSIPTGDLVLTPTDGYCKIECQ</sequence>
<reference evidence="3" key="1">
    <citation type="journal article" date="2019" name="Int. J. Syst. Evol. Microbiol.">
        <title>The Global Catalogue of Microorganisms (GCM) 10K type strain sequencing project: providing services to taxonomists for standard genome sequencing and annotation.</title>
        <authorList>
            <consortium name="The Broad Institute Genomics Platform"/>
            <consortium name="The Broad Institute Genome Sequencing Center for Infectious Disease"/>
            <person name="Wu L."/>
            <person name="Ma J."/>
        </authorList>
    </citation>
    <scope>NUCLEOTIDE SEQUENCE [LARGE SCALE GENOMIC DNA]</scope>
    <source>
        <strain evidence="3">TISTR 2562</strain>
    </source>
</reference>
<protein>
    <submittedName>
        <fullName evidence="2">Uncharacterized protein</fullName>
    </submittedName>
</protein>
<feature type="chain" id="PRO_5045262026" evidence="1">
    <location>
        <begin position="27"/>
        <end position="168"/>
    </location>
</feature>
<proteinExistence type="predicted"/>
<evidence type="ECO:0000313" key="3">
    <source>
        <dbReference type="Proteomes" id="UP001597474"/>
    </source>
</evidence>
<dbReference type="EMBL" id="JBHUMP010000035">
    <property type="protein sequence ID" value="MFD2741627.1"/>
    <property type="molecule type" value="Genomic_DNA"/>
</dbReference>
<accession>A0ABW5UA58</accession>
<dbReference type="RefSeq" id="WP_386376054.1">
    <property type="nucleotide sequence ID" value="NZ_JBHUMP010000035.1"/>
</dbReference>
<organism evidence="2 3">
    <name type="scientific">Sulfitobacter aestuarii</name>
    <dbReference type="NCBI Taxonomy" id="2161676"/>
    <lineage>
        <taxon>Bacteria</taxon>
        <taxon>Pseudomonadati</taxon>
        <taxon>Pseudomonadota</taxon>
        <taxon>Alphaproteobacteria</taxon>
        <taxon>Rhodobacterales</taxon>
        <taxon>Roseobacteraceae</taxon>
        <taxon>Sulfitobacter</taxon>
    </lineage>
</organism>
<keyword evidence="1" id="KW-0732">Signal</keyword>
<comment type="caution">
    <text evidence="2">The sequence shown here is derived from an EMBL/GenBank/DDBJ whole genome shotgun (WGS) entry which is preliminary data.</text>
</comment>
<keyword evidence="3" id="KW-1185">Reference proteome</keyword>
<evidence type="ECO:0000313" key="2">
    <source>
        <dbReference type="EMBL" id="MFD2741627.1"/>
    </source>
</evidence>
<gene>
    <name evidence="2" type="ORF">ACFSUD_18865</name>
</gene>